<accession>A0A143PU33</accession>
<reference evidence="3" key="2">
    <citation type="submission" date="2016-04" db="EMBL/GenBank/DDBJ databases">
        <title>First Complete Genome Sequence of a Subdivision 6 Acidobacterium.</title>
        <authorList>
            <person name="Huang S."/>
            <person name="Vieira S."/>
            <person name="Bunk B."/>
            <person name="Riedel T."/>
            <person name="Sproeer C."/>
            <person name="Overmann J."/>
        </authorList>
    </citation>
    <scope>NUCLEOTIDE SEQUENCE [LARGE SCALE GENOMIC DNA]</scope>
    <source>
        <strain evidence="3">DSM 100886 HEG_-6_39</strain>
    </source>
</reference>
<feature type="signal peptide" evidence="1">
    <location>
        <begin position="1"/>
        <end position="30"/>
    </location>
</feature>
<dbReference type="AlphaFoldDB" id="A0A143PU33"/>
<dbReference type="Proteomes" id="UP000076079">
    <property type="component" value="Chromosome"/>
</dbReference>
<reference evidence="2 3" key="1">
    <citation type="journal article" date="2016" name="Genome Announc.">
        <title>First Complete Genome Sequence of a Subdivision 6 Acidobacterium Strain.</title>
        <authorList>
            <person name="Huang S."/>
            <person name="Vieira S."/>
            <person name="Bunk B."/>
            <person name="Riedel T."/>
            <person name="Sproer C."/>
            <person name="Overmann J."/>
        </authorList>
    </citation>
    <scope>NUCLEOTIDE SEQUENCE [LARGE SCALE GENOMIC DNA]</scope>
    <source>
        <strain evidence="3">DSM 100886 HEG_-6_39</strain>
    </source>
</reference>
<gene>
    <name evidence="2" type="ORF">LuPra_05438</name>
</gene>
<keyword evidence="1" id="KW-0732">Signal</keyword>
<dbReference type="KEGG" id="abac:LuPra_05438"/>
<feature type="chain" id="PRO_5007512023" evidence="1">
    <location>
        <begin position="31"/>
        <end position="197"/>
    </location>
</feature>
<keyword evidence="3" id="KW-1185">Reference proteome</keyword>
<protein>
    <submittedName>
        <fullName evidence="2">Uncharacterized protein</fullName>
    </submittedName>
</protein>
<name>A0A143PU33_LUTPR</name>
<dbReference type="STRING" id="1855912.LuPra_05438"/>
<dbReference type="RefSeq" id="WP_110173646.1">
    <property type="nucleotide sequence ID" value="NZ_CP015136.1"/>
</dbReference>
<sequence precursor="true">MFIARSKQRRITGALVACIAGLALTMARPAAIQMVRFTATATGPSGELGPVEVVINRFSTTVEKNRFMDAFAERGPAALQEALQQAPSIGRLAAPGDQGFDLRYAAELRGANGDRHVIIASDHGMPFFEAADRPRSTDYPFTVLQLQIDKTGQGRGLASAYSNITLDMPQGSIVLENLGDQPVMLTNVQLQKKGAPE</sequence>
<proteinExistence type="predicted"/>
<evidence type="ECO:0000256" key="1">
    <source>
        <dbReference type="SAM" id="SignalP"/>
    </source>
</evidence>
<evidence type="ECO:0000313" key="2">
    <source>
        <dbReference type="EMBL" id="AMY12165.1"/>
    </source>
</evidence>
<organism evidence="2 3">
    <name type="scientific">Luteitalea pratensis</name>
    <dbReference type="NCBI Taxonomy" id="1855912"/>
    <lineage>
        <taxon>Bacteria</taxon>
        <taxon>Pseudomonadati</taxon>
        <taxon>Acidobacteriota</taxon>
        <taxon>Vicinamibacteria</taxon>
        <taxon>Vicinamibacterales</taxon>
        <taxon>Vicinamibacteraceae</taxon>
        <taxon>Luteitalea</taxon>
    </lineage>
</organism>
<evidence type="ECO:0000313" key="3">
    <source>
        <dbReference type="Proteomes" id="UP000076079"/>
    </source>
</evidence>
<dbReference type="EMBL" id="CP015136">
    <property type="protein sequence ID" value="AMY12165.1"/>
    <property type="molecule type" value="Genomic_DNA"/>
</dbReference>